<name>A0A815LD79_ADIRI</name>
<keyword evidence="2" id="KW-1003">Cell membrane</keyword>
<keyword evidence="5 9" id="KW-0297">G-protein coupled receptor</keyword>
<feature type="transmembrane region" description="Helical" evidence="11">
    <location>
        <begin position="225"/>
        <end position="243"/>
    </location>
</feature>
<dbReference type="GO" id="GO:0004930">
    <property type="term" value="F:G protein-coupled receptor activity"/>
    <property type="evidence" value="ECO:0007669"/>
    <property type="project" value="UniProtKB-KW"/>
</dbReference>
<feature type="transmembrane region" description="Helical" evidence="11">
    <location>
        <begin position="188"/>
        <end position="205"/>
    </location>
</feature>
<evidence type="ECO:0000256" key="8">
    <source>
        <dbReference type="ARBA" id="ARBA00023224"/>
    </source>
</evidence>
<comment type="similarity">
    <text evidence="9">Belongs to the G-protein coupled receptor 1 family.</text>
</comment>
<comment type="caution">
    <text evidence="13">The sequence shown here is derived from an EMBL/GenBank/DDBJ whole genome shotgun (WGS) entry which is preliminary data.</text>
</comment>
<accession>A0A815LD79</accession>
<evidence type="ECO:0000256" key="5">
    <source>
        <dbReference type="ARBA" id="ARBA00023040"/>
    </source>
</evidence>
<dbReference type="InterPro" id="IPR000276">
    <property type="entry name" value="GPCR_Rhodpsn"/>
</dbReference>
<evidence type="ECO:0000313" key="14">
    <source>
        <dbReference type="Proteomes" id="UP000663852"/>
    </source>
</evidence>
<dbReference type="AlphaFoldDB" id="A0A815LD79"/>
<feature type="compositionally biased region" description="Basic and acidic residues" evidence="10">
    <location>
        <begin position="99"/>
        <end position="123"/>
    </location>
</feature>
<dbReference type="PRINTS" id="PR00237">
    <property type="entry name" value="GPCRRHODOPSN"/>
</dbReference>
<feature type="domain" description="G-protein coupled receptors family 1 profile" evidence="12">
    <location>
        <begin position="191"/>
        <end position="449"/>
    </location>
</feature>
<evidence type="ECO:0000256" key="1">
    <source>
        <dbReference type="ARBA" id="ARBA00004651"/>
    </source>
</evidence>
<dbReference type="PANTHER" id="PTHR24248">
    <property type="entry name" value="ADRENERGIC RECEPTOR-RELATED G-PROTEIN COUPLED RECEPTOR"/>
    <property type="match status" value="1"/>
</dbReference>
<evidence type="ECO:0000256" key="2">
    <source>
        <dbReference type="ARBA" id="ARBA00022475"/>
    </source>
</evidence>
<keyword evidence="4 11" id="KW-1133">Transmembrane helix</keyword>
<dbReference type="EMBL" id="CAJNOJ010000333">
    <property type="protein sequence ID" value="CAF1404529.1"/>
    <property type="molecule type" value="Genomic_DNA"/>
</dbReference>
<proteinExistence type="inferred from homology"/>
<keyword evidence="7 9" id="KW-0675">Receptor</keyword>
<dbReference type="OrthoDB" id="5957871at2759"/>
<evidence type="ECO:0000313" key="13">
    <source>
        <dbReference type="EMBL" id="CAF1404529.1"/>
    </source>
</evidence>
<reference evidence="13" key="1">
    <citation type="submission" date="2021-02" db="EMBL/GenBank/DDBJ databases">
        <authorList>
            <person name="Nowell W R."/>
        </authorList>
    </citation>
    <scope>NUCLEOTIDE SEQUENCE</scope>
</reference>
<feature type="transmembrane region" description="Helical" evidence="11">
    <location>
        <begin position="263"/>
        <end position="284"/>
    </location>
</feature>
<dbReference type="Proteomes" id="UP000663852">
    <property type="component" value="Unassembled WGS sequence"/>
</dbReference>
<evidence type="ECO:0000256" key="4">
    <source>
        <dbReference type="ARBA" id="ARBA00022989"/>
    </source>
</evidence>
<feature type="transmembrane region" description="Helical" evidence="11">
    <location>
        <begin position="164"/>
        <end position="182"/>
    </location>
</feature>
<keyword evidence="8 9" id="KW-0807">Transducer</keyword>
<dbReference type="InterPro" id="IPR017452">
    <property type="entry name" value="GPCR_Rhodpsn_7TM"/>
</dbReference>
<dbReference type="PROSITE" id="PS00237">
    <property type="entry name" value="G_PROTEIN_RECEP_F1_1"/>
    <property type="match status" value="1"/>
</dbReference>
<evidence type="ECO:0000256" key="9">
    <source>
        <dbReference type="RuleBase" id="RU000688"/>
    </source>
</evidence>
<dbReference type="GO" id="GO:0043410">
    <property type="term" value="P:positive regulation of MAPK cascade"/>
    <property type="evidence" value="ECO:0007669"/>
    <property type="project" value="TreeGrafter"/>
</dbReference>
<evidence type="ECO:0000256" key="3">
    <source>
        <dbReference type="ARBA" id="ARBA00022692"/>
    </source>
</evidence>
<feature type="transmembrane region" description="Helical" evidence="11">
    <location>
        <begin position="35"/>
        <end position="54"/>
    </location>
</feature>
<organism evidence="13 14">
    <name type="scientific">Adineta ricciae</name>
    <name type="common">Rotifer</name>
    <dbReference type="NCBI Taxonomy" id="249248"/>
    <lineage>
        <taxon>Eukaryota</taxon>
        <taxon>Metazoa</taxon>
        <taxon>Spiralia</taxon>
        <taxon>Gnathifera</taxon>
        <taxon>Rotifera</taxon>
        <taxon>Eurotatoria</taxon>
        <taxon>Bdelloidea</taxon>
        <taxon>Adinetida</taxon>
        <taxon>Adinetidae</taxon>
        <taxon>Adineta</taxon>
    </lineage>
</organism>
<comment type="subcellular location">
    <subcellularLocation>
        <location evidence="1">Cell membrane</location>
        <topology evidence="1">Multi-pass membrane protein</topology>
    </subcellularLocation>
</comment>
<feature type="transmembrane region" description="Helical" evidence="11">
    <location>
        <begin position="433"/>
        <end position="452"/>
    </location>
</feature>
<dbReference type="SUPFAM" id="SSF81321">
    <property type="entry name" value="Family A G protein-coupled receptor-like"/>
    <property type="match status" value="1"/>
</dbReference>
<dbReference type="GO" id="GO:0005886">
    <property type="term" value="C:plasma membrane"/>
    <property type="evidence" value="ECO:0007669"/>
    <property type="project" value="UniProtKB-SubCell"/>
</dbReference>
<keyword evidence="3 9" id="KW-0812">Transmembrane</keyword>
<feature type="region of interest" description="Disordered" evidence="10">
    <location>
        <begin position="99"/>
        <end position="144"/>
    </location>
</feature>
<keyword evidence="6 11" id="KW-0472">Membrane</keyword>
<dbReference type="Gene3D" id="1.20.1070.10">
    <property type="entry name" value="Rhodopsin 7-helix transmembrane proteins"/>
    <property type="match status" value="1"/>
</dbReference>
<gene>
    <name evidence="13" type="ORF">EDS130_LOCUS36256</name>
</gene>
<evidence type="ECO:0000259" key="12">
    <source>
        <dbReference type="PROSITE" id="PS50262"/>
    </source>
</evidence>
<evidence type="ECO:0000256" key="6">
    <source>
        <dbReference type="ARBA" id="ARBA00023136"/>
    </source>
</evidence>
<dbReference type="GO" id="GO:0071880">
    <property type="term" value="P:adenylate cyclase-activating adrenergic receptor signaling pathway"/>
    <property type="evidence" value="ECO:0007669"/>
    <property type="project" value="TreeGrafter"/>
</dbReference>
<feature type="compositionally biased region" description="Polar residues" evidence="10">
    <location>
        <begin position="124"/>
        <end position="137"/>
    </location>
</feature>
<evidence type="ECO:0000256" key="10">
    <source>
        <dbReference type="SAM" id="MobiDB-lite"/>
    </source>
</evidence>
<evidence type="ECO:0000256" key="11">
    <source>
        <dbReference type="SAM" id="Phobius"/>
    </source>
</evidence>
<dbReference type="PANTHER" id="PTHR24248:SF185">
    <property type="entry name" value="DOPAMINE RECEPTOR 2"/>
    <property type="match status" value="1"/>
</dbReference>
<evidence type="ECO:0000256" key="7">
    <source>
        <dbReference type="ARBA" id="ARBA00023170"/>
    </source>
</evidence>
<dbReference type="PROSITE" id="PS50262">
    <property type="entry name" value="G_PROTEIN_RECEP_F1_2"/>
    <property type="match status" value="1"/>
</dbReference>
<feature type="transmembrane region" description="Helical" evidence="11">
    <location>
        <begin position="393"/>
        <end position="413"/>
    </location>
</feature>
<dbReference type="Pfam" id="PF00001">
    <property type="entry name" value="7tm_1"/>
    <property type="match status" value="1"/>
</dbReference>
<protein>
    <recommendedName>
        <fullName evidence="12">G-protein coupled receptors family 1 profile domain-containing protein</fullName>
    </recommendedName>
</protein>
<sequence>MDDVTIEDEVDSNSPIFSQSQGKTNFFEKSFFDKIITYQWIIFVVLLIAIVIYYKKRNSPRENRLSTEQTINQYEQMEKVRQQQQKRYEQEAQRRLAEKQAKLEAMKSTTDENPTRLKYRSSDHNPLTGQSNRSNGDSCAWRPSSSRRRPQAVYRERSLHNATYYYIVSLSLADLCVGILIWHITDVGASTASILALCVISIDRYKGIRSPITYSQSFLRKHSSIVIGSIWFCSGFLSVPFVLFLGEKNSSKIQRCEFPSDPIFVLISSLISFYIPLIIMVFVYGKILIFSRKQIQAFRQGYKQTKSLQEMSSTPFFLPSIRLKKFSRRKSSTEQQQITLRIHKGKYNQSSPDNSPLDHRSSSLSLIFLQRLRNIRRTRSWSRFSHEHKAAKVLRIVMGAFIACWLPFFLFHSLTSIFHLQISSQFQQELFRLFTYLGYTNSALNFFVYALTSKEFRLAFIKLLCPRHYVQRTLFKHYYHHQQRQLQNI</sequence>